<dbReference type="GO" id="GO:0012505">
    <property type="term" value="C:endomembrane system"/>
    <property type="evidence" value="ECO:0007669"/>
    <property type="project" value="UniProtKB-SubCell"/>
</dbReference>
<dbReference type="InterPro" id="IPR008266">
    <property type="entry name" value="Tyr_kinase_AS"/>
</dbReference>
<evidence type="ECO:0000256" key="4">
    <source>
        <dbReference type="ARBA" id="ARBA00022553"/>
    </source>
</evidence>
<keyword evidence="9" id="KW-0067">ATP-binding</keyword>
<dbReference type="SUPFAM" id="SSF56112">
    <property type="entry name" value="Protein kinase-like (PK-like)"/>
    <property type="match status" value="1"/>
</dbReference>
<evidence type="ECO:0000256" key="5">
    <source>
        <dbReference type="ARBA" id="ARBA00022572"/>
    </source>
</evidence>
<dbReference type="GO" id="GO:0007169">
    <property type="term" value="P:cell surface receptor protein tyrosine kinase signaling pathway"/>
    <property type="evidence" value="ECO:0007669"/>
    <property type="project" value="TreeGrafter"/>
</dbReference>
<evidence type="ECO:0000256" key="7">
    <source>
        <dbReference type="ARBA" id="ARBA00022741"/>
    </source>
</evidence>
<dbReference type="EC" id="2.7.10.1" evidence="3"/>
<name>A0AAV5SMD0_9BILA</name>
<dbReference type="InterPro" id="IPR000001">
    <property type="entry name" value="Kringle"/>
</dbReference>
<dbReference type="InterPro" id="IPR041775">
    <property type="entry name" value="Ror-like_CRD"/>
</dbReference>
<protein>
    <recommendedName>
        <fullName evidence="3">receptor protein-tyrosine kinase</fullName>
        <ecNumber evidence="3">2.7.10.1</ecNumber>
    </recommendedName>
</protein>
<dbReference type="PROSITE" id="PS00021">
    <property type="entry name" value="KRINGLE_1"/>
    <property type="match status" value="1"/>
</dbReference>
<dbReference type="InterPro" id="IPR000719">
    <property type="entry name" value="Prot_kinase_dom"/>
</dbReference>
<dbReference type="PROSITE" id="PS50011">
    <property type="entry name" value="PROTEIN_KINASE_DOM"/>
    <property type="match status" value="1"/>
</dbReference>
<keyword evidence="5 14" id="KW-0420">Kringle</keyword>
<dbReference type="InterPro" id="IPR020067">
    <property type="entry name" value="Frizzled_dom"/>
</dbReference>
<keyword evidence="7" id="KW-0547">Nucleotide-binding</keyword>
<evidence type="ECO:0000256" key="12">
    <source>
        <dbReference type="ARBA" id="ARBA00023157"/>
    </source>
</evidence>
<dbReference type="FunFam" id="2.40.20.10:FF:000032">
    <property type="entry name" value="Tyrosine-protein kinase receptor cam-1"/>
    <property type="match status" value="1"/>
</dbReference>
<dbReference type="SUPFAM" id="SSF57440">
    <property type="entry name" value="Kringle-like"/>
    <property type="match status" value="1"/>
</dbReference>
<dbReference type="Gene3D" id="2.40.20.10">
    <property type="entry name" value="Plasminogen Kringle 4"/>
    <property type="match status" value="1"/>
</dbReference>
<keyword evidence="10 16" id="KW-0472">Membrane</keyword>
<dbReference type="PROSITE" id="PS50038">
    <property type="entry name" value="FZ"/>
    <property type="match status" value="1"/>
</dbReference>
<proteinExistence type="predicted"/>
<dbReference type="AlphaFoldDB" id="A0AAV5SMD0"/>
<feature type="domain" description="Kringle" evidence="19">
    <location>
        <begin position="228"/>
        <end position="304"/>
    </location>
</feature>
<feature type="domain" description="FZ" evidence="18">
    <location>
        <begin position="76"/>
        <end position="208"/>
    </location>
</feature>
<comment type="caution">
    <text evidence="20">The sequence shown here is derived from an EMBL/GenBank/DDBJ whole genome shotgun (WGS) entry which is preliminary data.</text>
</comment>
<evidence type="ECO:0000256" key="3">
    <source>
        <dbReference type="ARBA" id="ARBA00011902"/>
    </source>
</evidence>
<dbReference type="GO" id="GO:0017147">
    <property type="term" value="F:Wnt-protein binding"/>
    <property type="evidence" value="ECO:0007669"/>
    <property type="project" value="TreeGrafter"/>
</dbReference>
<feature type="transmembrane region" description="Helical" evidence="16">
    <location>
        <begin position="336"/>
        <end position="358"/>
    </location>
</feature>
<feature type="compositionally biased region" description="Low complexity" evidence="15">
    <location>
        <begin position="717"/>
        <end position="738"/>
    </location>
</feature>
<dbReference type="Gene3D" id="1.10.2000.10">
    <property type="entry name" value="Frizzled cysteine-rich domain"/>
    <property type="match status" value="1"/>
</dbReference>
<keyword evidence="21" id="KW-1185">Reference proteome</keyword>
<evidence type="ECO:0000256" key="8">
    <source>
        <dbReference type="ARBA" id="ARBA00022777"/>
    </source>
</evidence>
<dbReference type="Gene3D" id="1.10.510.10">
    <property type="entry name" value="Transferase(Phosphotransferase) domain 1"/>
    <property type="match status" value="1"/>
</dbReference>
<dbReference type="Pfam" id="PF00051">
    <property type="entry name" value="Kringle"/>
    <property type="match status" value="1"/>
</dbReference>
<dbReference type="GO" id="GO:0005524">
    <property type="term" value="F:ATP binding"/>
    <property type="evidence" value="ECO:0007669"/>
    <property type="project" value="UniProtKB-KW"/>
</dbReference>
<accession>A0AAV5SMD0</accession>
<dbReference type="PANTHER" id="PTHR24416:SF611">
    <property type="entry name" value="TYROSINE-PROTEIN KINASE TRANSMEMBRANE RECEPTOR ROR"/>
    <property type="match status" value="1"/>
</dbReference>
<evidence type="ECO:0000256" key="14">
    <source>
        <dbReference type="PROSITE-ProRule" id="PRU00121"/>
    </source>
</evidence>
<evidence type="ECO:0000256" key="9">
    <source>
        <dbReference type="ARBA" id="ARBA00022840"/>
    </source>
</evidence>
<evidence type="ECO:0000313" key="20">
    <source>
        <dbReference type="EMBL" id="GMS84258.1"/>
    </source>
</evidence>
<dbReference type="PROSITE" id="PS00109">
    <property type="entry name" value="PROTEIN_KINASE_TYR"/>
    <property type="match status" value="1"/>
</dbReference>
<comment type="subcellular location">
    <subcellularLocation>
        <location evidence="1">Endomembrane system</location>
    </subcellularLocation>
    <subcellularLocation>
        <location evidence="2">Membrane</location>
        <topology evidence="2">Single-pass type I membrane protein</topology>
    </subcellularLocation>
</comment>
<keyword evidence="16" id="KW-1133">Transmembrane helix</keyword>
<dbReference type="PRINTS" id="PR00018">
    <property type="entry name" value="KRINGLE"/>
</dbReference>
<feature type="non-terminal residue" evidence="20">
    <location>
        <position position="1"/>
    </location>
</feature>
<evidence type="ECO:0000256" key="10">
    <source>
        <dbReference type="ARBA" id="ARBA00023136"/>
    </source>
</evidence>
<evidence type="ECO:0000256" key="11">
    <source>
        <dbReference type="ARBA" id="ARBA00023137"/>
    </source>
</evidence>
<feature type="region of interest" description="Disordered" evidence="15">
    <location>
        <begin position="715"/>
        <end position="783"/>
    </location>
</feature>
<dbReference type="EMBL" id="BTSX01000002">
    <property type="protein sequence ID" value="GMS84258.1"/>
    <property type="molecule type" value="Genomic_DNA"/>
</dbReference>
<evidence type="ECO:0000256" key="13">
    <source>
        <dbReference type="ARBA" id="ARBA00051243"/>
    </source>
</evidence>
<dbReference type="PROSITE" id="PS50070">
    <property type="entry name" value="KRINGLE_2"/>
    <property type="match status" value="1"/>
</dbReference>
<dbReference type="PANTHER" id="PTHR24416">
    <property type="entry name" value="TYROSINE-PROTEIN KINASE RECEPTOR"/>
    <property type="match status" value="1"/>
</dbReference>
<keyword evidence="4" id="KW-0597">Phosphoprotein</keyword>
<dbReference type="InterPro" id="IPR011009">
    <property type="entry name" value="Kinase-like_dom_sf"/>
</dbReference>
<dbReference type="GO" id="GO:0004714">
    <property type="term" value="F:transmembrane receptor protein tyrosine kinase activity"/>
    <property type="evidence" value="ECO:0007669"/>
    <property type="project" value="UniProtKB-EC"/>
</dbReference>
<evidence type="ECO:0000256" key="6">
    <source>
        <dbReference type="ARBA" id="ARBA00022679"/>
    </source>
</evidence>
<gene>
    <name evidence="20" type="ORF">PENTCL1PPCAC_6433</name>
</gene>
<dbReference type="CDD" id="cd07459">
    <property type="entry name" value="CRD_TK_ROR_like"/>
    <property type="match status" value="1"/>
</dbReference>
<evidence type="ECO:0000256" key="1">
    <source>
        <dbReference type="ARBA" id="ARBA00004308"/>
    </source>
</evidence>
<dbReference type="InterPro" id="IPR013806">
    <property type="entry name" value="Kringle-like"/>
</dbReference>
<dbReference type="CDD" id="cd00108">
    <property type="entry name" value="KR"/>
    <property type="match status" value="1"/>
</dbReference>
<keyword evidence="8" id="KW-0418">Kinase</keyword>
<feature type="region of interest" description="Disordered" evidence="15">
    <location>
        <begin position="1"/>
        <end position="65"/>
    </location>
</feature>
<evidence type="ECO:0000256" key="15">
    <source>
        <dbReference type="SAM" id="MobiDB-lite"/>
    </source>
</evidence>
<dbReference type="GO" id="GO:0061564">
    <property type="term" value="P:axon development"/>
    <property type="evidence" value="ECO:0007669"/>
    <property type="project" value="UniProtKB-ARBA"/>
</dbReference>
<keyword evidence="16" id="KW-0812">Transmembrane</keyword>
<evidence type="ECO:0000259" key="18">
    <source>
        <dbReference type="PROSITE" id="PS50038"/>
    </source>
</evidence>
<dbReference type="Proteomes" id="UP001432027">
    <property type="component" value="Unassembled WGS sequence"/>
</dbReference>
<evidence type="ECO:0000256" key="2">
    <source>
        <dbReference type="ARBA" id="ARBA00004479"/>
    </source>
</evidence>
<dbReference type="InterPro" id="IPR050122">
    <property type="entry name" value="RTK"/>
</dbReference>
<dbReference type="Pfam" id="PF07714">
    <property type="entry name" value="PK_Tyr_Ser-Thr"/>
    <property type="match status" value="1"/>
</dbReference>
<dbReference type="CDD" id="cd00192">
    <property type="entry name" value="PTKc"/>
    <property type="match status" value="1"/>
</dbReference>
<comment type="caution">
    <text evidence="14">Lacks conserved residue(s) required for the propagation of feature annotation.</text>
</comment>
<dbReference type="GO" id="GO:0048680">
    <property type="term" value="P:positive regulation of axon regeneration"/>
    <property type="evidence" value="ECO:0007669"/>
    <property type="project" value="UniProtKB-ARBA"/>
</dbReference>
<feature type="compositionally biased region" description="Acidic residues" evidence="15">
    <location>
        <begin position="24"/>
        <end position="35"/>
    </location>
</feature>
<dbReference type="PRINTS" id="PR00109">
    <property type="entry name" value="TYRKINASE"/>
</dbReference>
<feature type="disulfide bond" evidence="14">
    <location>
        <begin position="276"/>
        <end position="299"/>
    </location>
</feature>
<evidence type="ECO:0000313" key="21">
    <source>
        <dbReference type="Proteomes" id="UP001432027"/>
    </source>
</evidence>
<dbReference type="InterPro" id="IPR018056">
    <property type="entry name" value="Kringle_CS"/>
</dbReference>
<keyword evidence="6" id="KW-0808">Transferase</keyword>
<dbReference type="InterPro" id="IPR038178">
    <property type="entry name" value="Kringle_sf"/>
</dbReference>
<comment type="catalytic activity">
    <reaction evidence="13">
        <text>L-tyrosyl-[protein] + ATP = O-phospho-L-tyrosyl-[protein] + ADP + H(+)</text>
        <dbReference type="Rhea" id="RHEA:10596"/>
        <dbReference type="Rhea" id="RHEA-COMP:10136"/>
        <dbReference type="Rhea" id="RHEA-COMP:20101"/>
        <dbReference type="ChEBI" id="CHEBI:15378"/>
        <dbReference type="ChEBI" id="CHEBI:30616"/>
        <dbReference type="ChEBI" id="CHEBI:46858"/>
        <dbReference type="ChEBI" id="CHEBI:61978"/>
        <dbReference type="ChEBI" id="CHEBI:456216"/>
        <dbReference type="EC" id="2.7.10.1"/>
    </reaction>
</comment>
<dbReference type="GO" id="GO:0043235">
    <property type="term" value="C:receptor complex"/>
    <property type="evidence" value="ECO:0007669"/>
    <property type="project" value="TreeGrafter"/>
</dbReference>
<reference evidence="20" key="1">
    <citation type="submission" date="2023-10" db="EMBL/GenBank/DDBJ databases">
        <title>Genome assembly of Pristionchus species.</title>
        <authorList>
            <person name="Yoshida K."/>
            <person name="Sommer R.J."/>
        </authorList>
    </citation>
    <scope>NUCLEOTIDE SEQUENCE</scope>
    <source>
        <strain evidence="20">RS0144</strain>
    </source>
</reference>
<feature type="domain" description="Protein kinase" evidence="17">
    <location>
        <begin position="450"/>
        <end position="712"/>
    </location>
</feature>
<keyword evidence="11" id="KW-0829">Tyrosine-protein kinase</keyword>
<dbReference type="FunFam" id="1.10.510.10:FF:001512">
    <property type="entry name" value="Receptor tyrosine-protein kinase erbB-2"/>
    <property type="match status" value="1"/>
</dbReference>
<sequence>LQVKNGPSSERVKNRPSTSRGENNEEDYDDYEDMDDPRGRLPSEEDSDLYSVPDNAAGPGFMSAGPSERWLDEHKIKEGECVLYRGEACRSFLAGRHIRITTKNREDMYDVDRNLRAAVMFINNFDRVKPECKRISHAVACFHMYKVCDPMDDTRTQTICKDDCNNLTTETCPSEMAEAGAHDLIGDSPRALFPVCSSIPPANNCIPILKIPTASQDGPSSRPRSDHWCYTESGMNYQGVVSFTQSGKECMDWSATSAREFSPHSYPQLRHSKNYCRNPGGRRPRPWCYSSPLGQEEYCDIPMCPPDSSNGGHTGITGNTTDISALWMGMGPTLQLAIFGGFATLVVLLCICLCLCCCKKKSNGGQKEVSSTLHPPSLPNIHSVPHSTINTAYYRKMNGTLTPMTGRGVEMASLLSGPTRMPMSSHHDGGVYDESMNMPFHVQEISPNSIVGMYQIGVSNLGVILNVGTWKGSPTGEMSIVAKISSRDVASRAVLEDEVRRVGSLSHPNLLCLVGVTWPDSETMGAIYEYPVNGSLLALCRLRAVSEERERDTHLHDLLSFAIQMSAGLEYLSLQGLIHEDVSARNVFVCEGMNVKVGDIAKMMSEYHDDYVNMGSRSRLPIRWMAREAIEEGRFTSKSDVWAFGVTLWEMYSYGRQPYEGYTIHQVTDLLRTRQLLESPPHCPTNMYSLMVECWHDNGDRRPSFSEIHRRLQQWGSMSPAPRGTSSSSQSGSSARGGTMAGRSRAPVPLYPQRGLKRPEDASPLMGITPPVYQYTDDDGDSD</sequence>
<dbReference type="InterPro" id="IPR036790">
    <property type="entry name" value="Frizzled_dom_sf"/>
</dbReference>
<evidence type="ECO:0000259" key="19">
    <source>
        <dbReference type="PROSITE" id="PS50070"/>
    </source>
</evidence>
<evidence type="ECO:0000259" key="17">
    <source>
        <dbReference type="PROSITE" id="PS50011"/>
    </source>
</evidence>
<dbReference type="SMART" id="SM00130">
    <property type="entry name" value="KR"/>
    <property type="match status" value="1"/>
</dbReference>
<dbReference type="InterPro" id="IPR001245">
    <property type="entry name" value="Ser-Thr/Tyr_kinase_cat_dom"/>
</dbReference>
<keyword evidence="12 14" id="KW-1015">Disulfide bond</keyword>
<organism evidence="20 21">
    <name type="scientific">Pristionchus entomophagus</name>
    <dbReference type="NCBI Taxonomy" id="358040"/>
    <lineage>
        <taxon>Eukaryota</taxon>
        <taxon>Metazoa</taxon>
        <taxon>Ecdysozoa</taxon>
        <taxon>Nematoda</taxon>
        <taxon>Chromadorea</taxon>
        <taxon>Rhabditida</taxon>
        <taxon>Rhabditina</taxon>
        <taxon>Diplogasteromorpha</taxon>
        <taxon>Diplogasteroidea</taxon>
        <taxon>Neodiplogasteridae</taxon>
        <taxon>Pristionchus</taxon>
    </lineage>
</organism>
<dbReference type="GO" id="GO:0005886">
    <property type="term" value="C:plasma membrane"/>
    <property type="evidence" value="ECO:0007669"/>
    <property type="project" value="TreeGrafter"/>
</dbReference>
<evidence type="ECO:0000256" key="16">
    <source>
        <dbReference type="SAM" id="Phobius"/>
    </source>
</evidence>